<evidence type="ECO:0000256" key="2">
    <source>
        <dbReference type="ARBA" id="ARBA00022840"/>
    </source>
</evidence>
<dbReference type="SUPFAM" id="SSF53067">
    <property type="entry name" value="Actin-like ATPase domain"/>
    <property type="match status" value="1"/>
</dbReference>
<name>A0A816U1W4_BRANA</name>
<keyword evidence="1" id="KW-0547">Nucleotide-binding</keyword>
<evidence type="ECO:0000313" key="3">
    <source>
        <dbReference type="EMBL" id="CAF2108375.1"/>
    </source>
</evidence>
<gene>
    <name evidence="3" type="ORF">DARMORV10_C08P14790.1</name>
</gene>
<dbReference type="EMBL" id="HG994372">
    <property type="protein sequence ID" value="CAF2108375.1"/>
    <property type="molecule type" value="Genomic_DNA"/>
</dbReference>
<dbReference type="InterPro" id="IPR013126">
    <property type="entry name" value="Hsp_70_fam"/>
</dbReference>
<dbReference type="AlphaFoldDB" id="A0A816U1W4"/>
<dbReference type="Pfam" id="PF00012">
    <property type="entry name" value="HSP70"/>
    <property type="match status" value="1"/>
</dbReference>
<dbReference type="FunFam" id="3.30.420.40:FF:000171">
    <property type="entry name" value="Heat shock 70 kDa protein 4"/>
    <property type="match status" value="1"/>
</dbReference>
<dbReference type="InterPro" id="IPR043129">
    <property type="entry name" value="ATPase_NBD"/>
</dbReference>
<proteinExistence type="predicted"/>
<dbReference type="GO" id="GO:0140662">
    <property type="term" value="F:ATP-dependent protein folding chaperone"/>
    <property type="evidence" value="ECO:0007669"/>
    <property type="project" value="InterPro"/>
</dbReference>
<evidence type="ECO:0000256" key="1">
    <source>
        <dbReference type="ARBA" id="ARBA00022741"/>
    </source>
</evidence>
<dbReference type="PANTHER" id="PTHR45639">
    <property type="entry name" value="HSC70CB, ISOFORM G-RELATED"/>
    <property type="match status" value="1"/>
</dbReference>
<sequence>MESIDKSAKYRFFLIVFLHAVHRPKSSEVITFSKFRSSTGTHLTMLIFHLSLRFAWEKMSVVGLDLGNENCVIAVAKQRGIDVLLNDESNRENPAMVSFGEKQRFTSVQILAMLLSHLKQVAEKRVSKRHRHPFLLHKPLRLIH</sequence>
<dbReference type="Gene3D" id="3.30.420.40">
    <property type="match status" value="1"/>
</dbReference>
<reference evidence="3" key="1">
    <citation type="submission" date="2021-01" db="EMBL/GenBank/DDBJ databases">
        <authorList>
            <consortium name="Genoscope - CEA"/>
            <person name="William W."/>
        </authorList>
    </citation>
    <scope>NUCLEOTIDE SEQUENCE</scope>
</reference>
<keyword evidence="2" id="KW-0067">ATP-binding</keyword>
<protein>
    <submittedName>
        <fullName evidence="3">(rape) hypothetical protein</fullName>
    </submittedName>
</protein>
<dbReference type="PANTHER" id="PTHR45639:SF15">
    <property type="entry name" value="HEAT SHOCK 70 KDA PROTEIN 16"/>
    <property type="match status" value="1"/>
</dbReference>
<dbReference type="Proteomes" id="UP001295469">
    <property type="component" value="Chromosome C08"/>
</dbReference>
<dbReference type="GO" id="GO:0005524">
    <property type="term" value="F:ATP binding"/>
    <property type="evidence" value="ECO:0007669"/>
    <property type="project" value="UniProtKB-KW"/>
</dbReference>
<dbReference type="SMR" id="A0A816U1W4"/>
<accession>A0A816U1W4</accession>
<organism evidence="3">
    <name type="scientific">Brassica napus</name>
    <name type="common">Rape</name>
    <dbReference type="NCBI Taxonomy" id="3708"/>
    <lineage>
        <taxon>Eukaryota</taxon>
        <taxon>Viridiplantae</taxon>
        <taxon>Streptophyta</taxon>
        <taxon>Embryophyta</taxon>
        <taxon>Tracheophyta</taxon>
        <taxon>Spermatophyta</taxon>
        <taxon>Magnoliopsida</taxon>
        <taxon>eudicotyledons</taxon>
        <taxon>Gunneridae</taxon>
        <taxon>Pentapetalae</taxon>
        <taxon>rosids</taxon>
        <taxon>malvids</taxon>
        <taxon>Brassicales</taxon>
        <taxon>Brassicaceae</taxon>
        <taxon>Brassiceae</taxon>
        <taxon>Brassica</taxon>
    </lineage>
</organism>